<keyword evidence="3" id="KW-1185">Reference proteome</keyword>
<comment type="caution">
    <text evidence="2">The sequence shown here is derived from an EMBL/GenBank/DDBJ whole genome shotgun (WGS) entry which is preliminary data.</text>
</comment>
<proteinExistence type="predicted"/>
<reference evidence="2" key="1">
    <citation type="journal article" date="2022" name="bioRxiv">
        <title>Sequencing and chromosome-scale assembly of the giantPleurodeles waltlgenome.</title>
        <authorList>
            <person name="Brown T."/>
            <person name="Elewa A."/>
            <person name="Iarovenko S."/>
            <person name="Subramanian E."/>
            <person name="Araus A.J."/>
            <person name="Petzold A."/>
            <person name="Susuki M."/>
            <person name="Suzuki K.-i.T."/>
            <person name="Hayashi T."/>
            <person name="Toyoda A."/>
            <person name="Oliveira C."/>
            <person name="Osipova E."/>
            <person name="Leigh N.D."/>
            <person name="Simon A."/>
            <person name="Yun M.H."/>
        </authorList>
    </citation>
    <scope>NUCLEOTIDE SEQUENCE</scope>
    <source>
        <strain evidence="2">20211129_DDA</strain>
        <tissue evidence="2">Liver</tissue>
    </source>
</reference>
<dbReference type="EMBL" id="JANPWB010000012">
    <property type="protein sequence ID" value="KAJ1119039.1"/>
    <property type="molecule type" value="Genomic_DNA"/>
</dbReference>
<name>A0AAV7NU83_PLEWA</name>
<evidence type="ECO:0000256" key="1">
    <source>
        <dbReference type="SAM" id="MobiDB-lite"/>
    </source>
</evidence>
<accession>A0AAV7NU83</accession>
<feature type="region of interest" description="Disordered" evidence="1">
    <location>
        <begin position="1"/>
        <end position="26"/>
    </location>
</feature>
<sequence>MLRRLTSRASLSDSDESESPCGVVTDGESSYAHVTRTAVVELPAAGDSAELPSHMKLAEERKRLQASEPHQLSGFPAPVSSATGEACCLSQLPRPELMRRQRTSTYLPPCTHLCSVREGSMASSGRRLPRPGEVAATSW</sequence>
<dbReference type="AlphaFoldDB" id="A0AAV7NU83"/>
<evidence type="ECO:0000313" key="2">
    <source>
        <dbReference type="EMBL" id="KAJ1119039.1"/>
    </source>
</evidence>
<organism evidence="2 3">
    <name type="scientific">Pleurodeles waltl</name>
    <name type="common">Iberian ribbed newt</name>
    <dbReference type="NCBI Taxonomy" id="8319"/>
    <lineage>
        <taxon>Eukaryota</taxon>
        <taxon>Metazoa</taxon>
        <taxon>Chordata</taxon>
        <taxon>Craniata</taxon>
        <taxon>Vertebrata</taxon>
        <taxon>Euteleostomi</taxon>
        <taxon>Amphibia</taxon>
        <taxon>Batrachia</taxon>
        <taxon>Caudata</taxon>
        <taxon>Salamandroidea</taxon>
        <taxon>Salamandridae</taxon>
        <taxon>Pleurodelinae</taxon>
        <taxon>Pleurodeles</taxon>
    </lineage>
</organism>
<evidence type="ECO:0000313" key="3">
    <source>
        <dbReference type="Proteomes" id="UP001066276"/>
    </source>
</evidence>
<gene>
    <name evidence="2" type="ORF">NDU88_007225</name>
</gene>
<dbReference type="Proteomes" id="UP001066276">
    <property type="component" value="Chromosome 8"/>
</dbReference>
<protein>
    <submittedName>
        <fullName evidence="2">Uncharacterized protein</fullName>
    </submittedName>
</protein>